<dbReference type="Pfam" id="PF08241">
    <property type="entry name" value="Methyltransf_11"/>
    <property type="match status" value="1"/>
</dbReference>
<dbReference type="EMBL" id="FOAN01000007">
    <property type="protein sequence ID" value="SEM07892.1"/>
    <property type="molecule type" value="Genomic_DNA"/>
</dbReference>
<reference evidence="3" key="1">
    <citation type="submission" date="2016-10" db="EMBL/GenBank/DDBJ databases">
        <authorList>
            <person name="Varghese N."/>
            <person name="Submissions S."/>
        </authorList>
    </citation>
    <scope>NUCLEOTIDE SEQUENCE [LARGE SCALE GENOMIC DNA]</scope>
    <source>
        <strain evidence="3">LMG 26383,CCUG 61248,R- 45681</strain>
    </source>
</reference>
<sequence>MPPSLRNLEMTILGLGFLGLAWGKSRLGGYTTPNGVAKADEEGKVAYLLDIFASLRRFLPPQFDLRGRDVLELSPGSSRGNGALFLALGARSYHAIDVFDLAGGEDPAFYGRLLDRFPEGREADRERARVLVGTSGPREFGYAVGRDFDIPRLAEGRSFDLIVSCAAFEHYDDPAEAIVSLTQVARPGCRTVHIIDLQTHSRWIREHDPNNIYRYPERLYRLFRFPGQPNRLRPADYVGCFAAQGWSDVRFAPSRVIDPALREVSLLGLAAPFAGRDDMSILDGVLTALYPGPGGDRGTAS</sequence>
<dbReference type="Proteomes" id="UP000199664">
    <property type="component" value="Unassembled WGS sequence"/>
</dbReference>
<keyword evidence="2" id="KW-0808">Transferase</keyword>
<accession>A0A1H7VF57</accession>
<evidence type="ECO:0000259" key="1">
    <source>
        <dbReference type="Pfam" id="PF08241"/>
    </source>
</evidence>
<keyword evidence="2" id="KW-0489">Methyltransferase</keyword>
<dbReference type="InterPro" id="IPR013216">
    <property type="entry name" value="Methyltransf_11"/>
</dbReference>
<protein>
    <submittedName>
        <fullName evidence="2">Methyltransferase domain-containing protein</fullName>
    </submittedName>
</protein>
<dbReference type="SUPFAM" id="SSF53335">
    <property type="entry name" value="S-adenosyl-L-methionine-dependent methyltransferases"/>
    <property type="match status" value="1"/>
</dbReference>
<feature type="domain" description="Methyltransferase type 11" evidence="1">
    <location>
        <begin position="140"/>
        <end position="189"/>
    </location>
</feature>
<dbReference type="RefSeq" id="WP_091838635.1">
    <property type="nucleotide sequence ID" value="NZ_FOAN01000007.1"/>
</dbReference>
<keyword evidence="3" id="KW-1185">Reference proteome</keyword>
<dbReference type="AlphaFoldDB" id="A0A1H7VF57"/>
<dbReference type="InterPro" id="IPR029063">
    <property type="entry name" value="SAM-dependent_MTases_sf"/>
</dbReference>
<dbReference type="GO" id="GO:0032259">
    <property type="term" value="P:methylation"/>
    <property type="evidence" value="ECO:0007669"/>
    <property type="project" value="UniProtKB-KW"/>
</dbReference>
<name>A0A1H7VF57_9HYPH</name>
<proteinExistence type="predicted"/>
<evidence type="ECO:0000313" key="2">
    <source>
        <dbReference type="EMBL" id="SEM07892.1"/>
    </source>
</evidence>
<evidence type="ECO:0000313" key="3">
    <source>
        <dbReference type="Proteomes" id="UP000199664"/>
    </source>
</evidence>
<dbReference type="Gene3D" id="3.40.50.150">
    <property type="entry name" value="Vaccinia Virus protein VP39"/>
    <property type="match status" value="1"/>
</dbReference>
<gene>
    <name evidence="2" type="ORF">SAMN04515666_10776</name>
</gene>
<organism evidence="2 3">
    <name type="scientific">Bosea lupini</name>
    <dbReference type="NCBI Taxonomy" id="1036779"/>
    <lineage>
        <taxon>Bacteria</taxon>
        <taxon>Pseudomonadati</taxon>
        <taxon>Pseudomonadota</taxon>
        <taxon>Alphaproteobacteria</taxon>
        <taxon>Hyphomicrobiales</taxon>
        <taxon>Boseaceae</taxon>
        <taxon>Bosea</taxon>
    </lineage>
</organism>
<dbReference type="GO" id="GO:0008757">
    <property type="term" value="F:S-adenosylmethionine-dependent methyltransferase activity"/>
    <property type="evidence" value="ECO:0007669"/>
    <property type="project" value="InterPro"/>
</dbReference>
<dbReference type="STRING" id="1036779.SAMN04515666_10776"/>
<dbReference type="OrthoDB" id="7989025at2"/>